<dbReference type="EMBL" id="CP001276">
    <property type="protein sequence ID" value="ACM06909.1"/>
    <property type="molecule type" value="Genomic_DNA"/>
</dbReference>
<dbReference type="Proteomes" id="UP000000447">
    <property type="component" value="Plasmid unnamed"/>
</dbReference>
<organism evidence="1 2">
    <name type="scientific">Thermomicrobium roseum (strain ATCC 27502 / DSM 5159 / P-2)</name>
    <dbReference type="NCBI Taxonomy" id="309801"/>
    <lineage>
        <taxon>Bacteria</taxon>
        <taxon>Pseudomonadati</taxon>
        <taxon>Thermomicrobiota</taxon>
        <taxon>Thermomicrobia</taxon>
        <taxon>Thermomicrobiales</taxon>
        <taxon>Thermomicrobiaceae</taxon>
        <taxon>Thermomicrobium</taxon>
    </lineage>
</organism>
<dbReference type="eggNOG" id="ENOG50313QI">
    <property type="taxonomic scope" value="Bacteria"/>
</dbReference>
<evidence type="ECO:0000313" key="2">
    <source>
        <dbReference type="Proteomes" id="UP000000447"/>
    </source>
</evidence>
<reference evidence="1 2" key="1">
    <citation type="journal article" date="2009" name="PLoS ONE">
        <title>Complete genome sequence of the aerobic CO-oxidizing thermophile Thermomicrobium roseum.</title>
        <authorList>
            <person name="Wu D."/>
            <person name="Raymond J."/>
            <person name="Wu M."/>
            <person name="Chatterji S."/>
            <person name="Ren Q."/>
            <person name="Graham J.E."/>
            <person name="Bryant D.A."/>
            <person name="Robb F."/>
            <person name="Colman A."/>
            <person name="Tallon L.J."/>
            <person name="Badger J.H."/>
            <person name="Madupu R."/>
            <person name="Ward N.L."/>
            <person name="Eisen J.A."/>
        </authorList>
    </citation>
    <scope>NUCLEOTIDE SEQUENCE [LARGE SCALE GENOMIC DNA]</scope>
    <source>
        <strain evidence="2">ATCC 27502 / DSM 5159 / P-2</strain>
        <plasmid evidence="1">unnamed</plasmid>
    </source>
</reference>
<keyword evidence="1" id="KW-0614">Plasmid</keyword>
<proteinExistence type="predicted"/>
<dbReference type="RefSeq" id="WP_012642896.1">
    <property type="nucleotide sequence ID" value="NC_011961.1"/>
</dbReference>
<protein>
    <submittedName>
        <fullName evidence="1">Uncharacterized protein</fullName>
    </submittedName>
</protein>
<dbReference type="OrthoDB" id="9940661at2"/>
<dbReference type="HOGENOM" id="CLU_2119989_0_0_0"/>
<evidence type="ECO:0000313" key="1">
    <source>
        <dbReference type="EMBL" id="ACM06909.1"/>
    </source>
</evidence>
<gene>
    <name evidence="1" type="ordered locus">trd_A0860</name>
</gene>
<sequence length="114" mass="12339">MPFAMELQPEGFVPAVRCDHCGESVTAETGLVLWSIDVPASLSAAPILVACDQDCADALAARYPESRFALLALDTYLVTLVEDSLSIDADAVRQRDALAWAIEQTRDEVDQALE</sequence>
<accession>B9L4Z6</accession>
<dbReference type="AlphaFoldDB" id="B9L4Z6"/>
<name>B9L4Z6_THERP</name>
<keyword evidence="2" id="KW-1185">Reference proteome</keyword>
<geneLocation type="plasmid" evidence="2">
    <name>Tros</name>
</geneLocation>
<dbReference type="KEGG" id="tro:trd_A0860"/>